<evidence type="ECO:0000313" key="2">
    <source>
        <dbReference type="Proteomes" id="UP000004358"/>
    </source>
</evidence>
<dbReference type="HOGENOM" id="CLU_2567008_0_0_0"/>
<dbReference type="EMBL" id="AANZ01000026">
    <property type="protein sequence ID" value="EAQ77960.1"/>
    <property type="molecule type" value="Genomic_DNA"/>
</dbReference>
<name>A4A013_9BACT</name>
<organism evidence="1 2">
    <name type="scientific">Blastopirellula marina DSM 3645</name>
    <dbReference type="NCBI Taxonomy" id="314230"/>
    <lineage>
        <taxon>Bacteria</taxon>
        <taxon>Pseudomonadati</taxon>
        <taxon>Planctomycetota</taxon>
        <taxon>Planctomycetia</taxon>
        <taxon>Pirellulales</taxon>
        <taxon>Pirellulaceae</taxon>
        <taxon>Blastopirellula</taxon>
    </lineage>
</organism>
<dbReference type="AlphaFoldDB" id="A4A013"/>
<sequence>MIALFCCICRAAESTAPVELPAPVPEPLAAPPVPVEPDVVDCGEICVAFEKEDALCVMPLPALLFVLPKLLAACDNVWAWV</sequence>
<gene>
    <name evidence="1" type="ORF">DSM3645_27316</name>
</gene>
<protein>
    <submittedName>
        <fullName evidence="1">Uncharacterized protein</fullName>
    </submittedName>
</protein>
<reference evidence="1 2" key="1">
    <citation type="submission" date="2006-02" db="EMBL/GenBank/DDBJ databases">
        <authorList>
            <person name="Amann R."/>
            <person name="Ferriera S."/>
            <person name="Johnson J."/>
            <person name="Kravitz S."/>
            <person name="Halpern A."/>
            <person name="Remington K."/>
            <person name="Beeson K."/>
            <person name="Tran B."/>
            <person name="Rogers Y.-H."/>
            <person name="Friedman R."/>
            <person name="Venter J.C."/>
        </authorList>
    </citation>
    <scope>NUCLEOTIDE SEQUENCE [LARGE SCALE GENOMIC DNA]</scope>
    <source>
        <strain evidence="1 2">DSM 3645</strain>
    </source>
</reference>
<comment type="caution">
    <text evidence="1">The sequence shown here is derived from an EMBL/GenBank/DDBJ whole genome shotgun (WGS) entry which is preliminary data.</text>
</comment>
<evidence type="ECO:0000313" key="1">
    <source>
        <dbReference type="EMBL" id="EAQ77960.1"/>
    </source>
</evidence>
<dbReference type="STRING" id="314230.DSM3645_27316"/>
<dbReference type="Proteomes" id="UP000004358">
    <property type="component" value="Unassembled WGS sequence"/>
</dbReference>
<accession>A4A013</accession>
<proteinExistence type="predicted"/>